<comment type="caution">
    <text evidence="2">The sequence shown here is derived from an EMBL/GenBank/DDBJ whole genome shotgun (WGS) entry which is preliminary data.</text>
</comment>
<keyword evidence="3" id="KW-1185">Reference proteome</keyword>
<feature type="compositionally biased region" description="Polar residues" evidence="1">
    <location>
        <begin position="154"/>
        <end position="178"/>
    </location>
</feature>
<organism evidence="2 3">
    <name type="scientific">Artemisia annua</name>
    <name type="common">Sweet wormwood</name>
    <dbReference type="NCBI Taxonomy" id="35608"/>
    <lineage>
        <taxon>Eukaryota</taxon>
        <taxon>Viridiplantae</taxon>
        <taxon>Streptophyta</taxon>
        <taxon>Embryophyta</taxon>
        <taxon>Tracheophyta</taxon>
        <taxon>Spermatophyta</taxon>
        <taxon>Magnoliopsida</taxon>
        <taxon>eudicotyledons</taxon>
        <taxon>Gunneridae</taxon>
        <taxon>Pentapetalae</taxon>
        <taxon>asterids</taxon>
        <taxon>campanulids</taxon>
        <taxon>Asterales</taxon>
        <taxon>Asteraceae</taxon>
        <taxon>Asteroideae</taxon>
        <taxon>Anthemideae</taxon>
        <taxon>Artemisiinae</taxon>
        <taxon>Artemisia</taxon>
    </lineage>
</organism>
<accession>A0A2U1KFP0</accession>
<dbReference type="OrthoDB" id="1750003at2759"/>
<dbReference type="EMBL" id="PKPP01019741">
    <property type="protein sequence ID" value="PWA35597.1"/>
    <property type="molecule type" value="Genomic_DNA"/>
</dbReference>
<gene>
    <name evidence="2" type="ORF">CTI12_AA608730</name>
</gene>
<keyword evidence="2" id="KW-0238">DNA-binding</keyword>
<dbReference type="GO" id="GO:0003677">
    <property type="term" value="F:DNA binding"/>
    <property type="evidence" value="ECO:0007669"/>
    <property type="project" value="UniProtKB-KW"/>
</dbReference>
<feature type="region of interest" description="Disordered" evidence="1">
    <location>
        <begin position="150"/>
        <end position="202"/>
    </location>
</feature>
<evidence type="ECO:0000313" key="2">
    <source>
        <dbReference type="EMBL" id="PWA35597.1"/>
    </source>
</evidence>
<dbReference type="Proteomes" id="UP000245207">
    <property type="component" value="Unassembled WGS sequence"/>
</dbReference>
<protein>
    <submittedName>
        <fullName evidence="2">AT hook motif DNA-binding family protein</fullName>
    </submittedName>
</protein>
<name>A0A2U1KFP0_ARTAN</name>
<evidence type="ECO:0000256" key="1">
    <source>
        <dbReference type="SAM" id="MobiDB-lite"/>
    </source>
</evidence>
<evidence type="ECO:0000313" key="3">
    <source>
        <dbReference type="Proteomes" id="UP000245207"/>
    </source>
</evidence>
<sequence>MKRGGSQRETYAPDGTMSPPLIRSVKVDSLLMFMWGLRWRGEWRVWKVEHQLADAADGCAAFNCGARLASITMEDGFGRRLEEGPVLDSHVIVYNGLTCHVARHDTTDTEYGMLLVPRNSRIWCRWSVIVGSFLPESSKEPMAANHVEPLNATPRGTQANHITGPSSSQSHGTLSESSGGAGSPMNRGNDSSPHGMASMPWK</sequence>
<proteinExistence type="predicted"/>
<reference evidence="2 3" key="1">
    <citation type="journal article" date="2018" name="Mol. Plant">
        <title>The genome of Artemisia annua provides insight into the evolution of Asteraceae family and artemisinin biosynthesis.</title>
        <authorList>
            <person name="Shen Q."/>
            <person name="Zhang L."/>
            <person name="Liao Z."/>
            <person name="Wang S."/>
            <person name="Yan T."/>
            <person name="Shi P."/>
            <person name="Liu M."/>
            <person name="Fu X."/>
            <person name="Pan Q."/>
            <person name="Wang Y."/>
            <person name="Lv Z."/>
            <person name="Lu X."/>
            <person name="Zhang F."/>
            <person name="Jiang W."/>
            <person name="Ma Y."/>
            <person name="Chen M."/>
            <person name="Hao X."/>
            <person name="Li L."/>
            <person name="Tang Y."/>
            <person name="Lv G."/>
            <person name="Zhou Y."/>
            <person name="Sun X."/>
            <person name="Brodelius P.E."/>
            <person name="Rose J.K.C."/>
            <person name="Tang K."/>
        </authorList>
    </citation>
    <scope>NUCLEOTIDE SEQUENCE [LARGE SCALE GENOMIC DNA]</scope>
    <source>
        <strain evidence="3">cv. Huhao1</strain>
        <tissue evidence="2">Leaf</tissue>
    </source>
</reference>
<dbReference type="AlphaFoldDB" id="A0A2U1KFP0"/>
<dbReference type="STRING" id="35608.A0A2U1KFP0"/>